<feature type="compositionally biased region" description="Pro residues" evidence="1">
    <location>
        <begin position="84"/>
        <end position="101"/>
    </location>
</feature>
<evidence type="ECO:0000256" key="2">
    <source>
        <dbReference type="SAM" id="Phobius"/>
    </source>
</evidence>
<dbReference type="RefSeq" id="WP_123119946.1">
    <property type="nucleotide sequence ID" value="NZ_RJJR01000004.1"/>
</dbReference>
<dbReference type="GO" id="GO:0031992">
    <property type="term" value="F:energy transducer activity"/>
    <property type="evidence" value="ECO:0007669"/>
    <property type="project" value="TreeGrafter"/>
</dbReference>
<dbReference type="GO" id="GO:0055085">
    <property type="term" value="P:transmembrane transport"/>
    <property type="evidence" value="ECO:0007669"/>
    <property type="project" value="InterPro"/>
</dbReference>
<feature type="region of interest" description="Disordered" evidence="1">
    <location>
        <begin position="74"/>
        <end position="102"/>
    </location>
</feature>
<comment type="caution">
    <text evidence="4">The sequence shown here is derived from an EMBL/GenBank/DDBJ whole genome shotgun (WGS) entry which is preliminary data.</text>
</comment>
<proteinExistence type="predicted"/>
<evidence type="ECO:0000313" key="4">
    <source>
        <dbReference type="EMBL" id="RNI37957.1"/>
    </source>
</evidence>
<evidence type="ECO:0000313" key="5">
    <source>
        <dbReference type="Proteomes" id="UP000267223"/>
    </source>
</evidence>
<dbReference type="InterPro" id="IPR051045">
    <property type="entry name" value="TonB-dependent_transducer"/>
</dbReference>
<dbReference type="PANTHER" id="PTHR33446:SF2">
    <property type="entry name" value="PROTEIN TONB"/>
    <property type="match status" value="1"/>
</dbReference>
<name>A0A3M9NKT4_9BACT</name>
<feature type="domain" description="TonB C-terminal" evidence="3">
    <location>
        <begin position="208"/>
        <end position="267"/>
    </location>
</feature>
<keyword evidence="2" id="KW-0812">Transmembrane</keyword>
<keyword evidence="5" id="KW-1185">Reference proteome</keyword>
<dbReference type="OrthoDB" id="1039448at2"/>
<dbReference type="GO" id="GO:0098797">
    <property type="term" value="C:plasma membrane protein complex"/>
    <property type="evidence" value="ECO:0007669"/>
    <property type="project" value="TreeGrafter"/>
</dbReference>
<keyword evidence="2" id="KW-0472">Membrane</keyword>
<evidence type="ECO:0000256" key="1">
    <source>
        <dbReference type="SAM" id="MobiDB-lite"/>
    </source>
</evidence>
<dbReference type="Proteomes" id="UP000267223">
    <property type="component" value="Unassembled WGS sequence"/>
</dbReference>
<protein>
    <submittedName>
        <fullName evidence="4">Energy transducer TonB</fullName>
    </submittedName>
</protein>
<reference evidence="4 5" key="1">
    <citation type="submission" date="2018-11" db="EMBL/GenBank/DDBJ databases">
        <title>Draft genome sequence of Ferruginibacter sp. BO-59.</title>
        <authorList>
            <person name="Im W.T."/>
        </authorList>
    </citation>
    <scope>NUCLEOTIDE SEQUENCE [LARGE SCALE GENOMIC DNA]</scope>
    <source>
        <strain evidence="4 5">BO-59</strain>
    </source>
</reference>
<evidence type="ECO:0000259" key="3">
    <source>
        <dbReference type="Pfam" id="PF03544"/>
    </source>
</evidence>
<dbReference type="PANTHER" id="PTHR33446">
    <property type="entry name" value="PROTEIN TONB-RELATED"/>
    <property type="match status" value="1"/>
</dbReference>
<gene>
    <name evidence="4" type="ORF">EFY79_06910</name>
</gene>
<dbReference type="EMBL" id="RJJR01000004">
    <property type="protein sequence ID" value="RNI37957.1"/>
    <property type="molecule type" value="Genomic_DNA"/>
</dbReference>
<dbReference type="AlphaFoldDB" id="A0A3M9NKT4"/>
<feature type="transmembrane region" description="Helical" evidence="2">
    <location>
        <begin position="36"/>
        <end position="57"/>
    </location>
</feature>
<sequence>MERNQILKADILDIIFDGRNKEYGAYDLRKTYNKRITYALVGTVVIILLFLIGSAIANKLKSDENVVQVHTTDATLQKIKPDEPPPPPPPPPPKVPPPPPVATIKFTPPKVVKDEEVIKPPPEVKQIEEAKVDVKTVEGTKDLGIVAPPTDIKGTNVVAAPVEKKEDPDKVFTKVEIEAQFPGGLQAWSRYVSRAITARVDEFSESDYGTCVVRFIVDKTGTVSDVQATTMKGTKLAEVAVNAIRNGPKWIPAQQNGRQVNAYRLQPVTLQNPDQ</sequence>
<accession>A0A3M9NKT4</accession>
<dbReference type="Pfam" id="PF03544">
    <property type="entry name" value="TonB_C"/>
    <property type="match status" value="1"/>
</dbReference>
<keyword evidence="2" id="KW-1133">Transmembrane helix</keyword>
<dbReference type="InterPro" id="IPR037682">
    <property type="entry name" value="TonB_C"/>
</dbReference>
<organism evidence="4 5">
    <name type="scientific">Hanamia caeni</name>
    <dbReference type="NCBI Taxonomy" id="2294116"/>
    <lineage>
        <taxon>Bacteria</taxon>
        <taxon>Pseudomonadati</taxon>
        <taxon>Bacteroidota</taxon>
        <taxon>Chitinophagia</taxon>
        <taxon>Chitinophagales</taxon>
        <taxon>Chitinophagaceae</taxon>
        <taxon>Hanamia</taxon>
    </lineage>
</organism>
<dbReference type="SUPFAM" id="SSF74653">
    <property type="entry name" value="TolA/TonB C-terminal domain"/>
    <property type="match status" value="1"/>
</dbReference>
<dbReference type="Gene3D" id="3.30.1150.10">
    <property type="match status" value="1"/>
</dbReference>